<name>A0AAN7YQU7_9MYCE</name>
<comment type="subcellular location">
    <subcellularLocation>
        <location evidence="1">Membrane</location>
        <topology evidence="1">Multi-pass membrane protein</topology>
    </subcellularLocation>
</comment>
<feature type="transmembrane region" description="Helical" evidence="2">
    <location>
        <begin position="356"/>
        <end position="377"/>
    </location>
</feature>
<evidence type="ECO:0000256" key="2">
    <source>
        <dbReference type="SAM" id="Phobius"/>
    </source>
</evidence>
<dbReference type="EMBL" id="JAVFKY010000003">
    <property type="protein sequence ID" value="KAK5578401.1"/>
    <property type="molecule type" value="Genomic_DNA"/>
</dbReference>
<evidence type="ECO:0000256" key="1">
    <source>
        <dbReference type="ARBA" id="ARBA00004141"/>
    </source>
</evidence>
<accession>A0AAN7YQU7</accession>
<feature type="transmembrane region" description="Helical" evidence="2">
    <location>
        <begin position="493"/>
        <end position="512"/>
    </location>
</feature>
<feature type="transmembrane region" description="Helical" evidence="2">
    <location>
        <begin position="212"/>
        <end position="234"/>
    </location>
</feature>
<feature type="transmembrane region" description="Helical" evidence="2">
    <location>
        <begin position="84"/>
        <end position="105"/>
    </location>
</feature>
<feature type="transmembrane region" description="Helical" evidence="2">
    <location>
        <begin position="246"/>
        <end position="264"/>
    </location>
</feature>
<dbReference type="Proteomes" id="UP001344447">
    <property type="component" value="Unassembled WGS sequence"/>
</dbReference>
<dbReference type="GO" id="GO:0016020">
    <property type="term" value="C:membrane"/>
    <property type="evidence" value="ECO:0007669"/>
    <property type="project" value="UniProtKB-SubCell"/>
</dbReference>
<feature type="domain" description="Major facilitator superfamily (MFS) profile" evidence="3">
    <location>
        <begin position="82"/>
        <end position="515"/>
    </location>
</feature>
<keyword evidence="2" id="KW-0812">Transmembrane</keyword>
<evidence type="ECO:0000313" key="4">
    <source>
        <dbReference type="EMBL" id="KAK5578401.1"/>
    </source>
</evidence>
<sequence>MTSIVLGDHKKNNNEDGVIKIDSSSSNLNVNSNNNNNNSKLEKKDSIFLRYIKHHYREQTYERTEKQIENEKYLFFGLLPFSRWVLFPCAFLVQFCIGSFYGWSIFNKPIDSYIYDDPKKGMAPITYYITMAVYGVSLLFVGPWLERNGPRKGILIGGTLFSIGQLFAAVGVHTKQIAVVYVGYGIFCGIGNAFTYLAPVSSLQKWFPDHRGFASGFAVCGLSAGTIVFSQVLLPMINHIQLVNTFIALGCIFFAVFIIQAYFFRNPPPGYKPPAPKTRVVRSRSLTNSRIPRGVSENEDTRRLSEPDLSKMSIIEAITSKEFRLMYIMFFANGVSSNIISSRLSNIVQDVFGKDAQTAAMVVTVNGAFNLVGRLAFGFASEKIGRKESFNVILTMMVLIFWIVTRVITDHSYGGFVALIWLYSLAYGGGFGTVPAFLTDLFGTKNISPCHALILTAWNLAGVGGGFLFTGIYDSLRKKGHAVDDPIIYNANFYWLVSVIMIGWVVSFFIPVKIKERLYPAVPNQIFQTSLFGRIFRIVRKKDGSNPFELVSVEKEKEEWNEFLIQYHEKLLEQNENENNNTPQ</sequence>
<dbReference type="InterPro" id="IPR050327">
    <property type="entry name" value="Proton-linked_MCT"/>
</dbReference>
<dbReference type="SUPFAM" id="SSF103473">
    <property type="entry name" value="MFS general substrate transporter"/>
    <property type="match status" value="1"/>
</dbReference>
<evidence type="ECO:0000313" key="5">
    <source>
        <dbReference type="Proteomes" id="UP001344447"/>
    </source>
</evidence>
<dbReference type="Pfam" id="PF07690">
    <property type="entry name" value="MFS_1"/>
    <property type="match status" value="1"/>
</dbReference>
<dbReference type="InterPro" id="IPR020846">
    <property type="entry name" value="MFS_dom"/>
</dbReference>
<dbReference type="PANTHER" id="PTHR11360:SF317">
    <property type="entry name" value="MAJOR FACILITATOR SUPERFAMILY (MFS) PROFILE DOMAIN-CONTAINING PROTEIN-RELATED"/>
    <property type="match status" value="1"/>
</dbReference>
<dbReference type="InterPro" id="IPR011701">
    <property type="entry name" value="MFS"/>
</dbReference>
<dbReference type="AlphaFoldDB" id="A0AAN7YQU7"/>
<dbReference type="PROSITE" id="PS50850">
    <property type="entry name" value="MFS"/>
    <property type="match status" value="1"/>
</dbReference>
<protein>
    <recommendedName>
        <fullName evidence="3">Major facilitator superfamily (MFS) profile domain-containing protein</fullName>
    </recommendedName>
</protein>
<feature type="transmembrane region" description="Helical" evidence="2">
    <location>
        <begin position="154"/>
        <end position="172"/>
    </location>
</feature>
<feature type="transmembrane region" description="Helical" evidence="2">
    <location>
        <begin position="415"/>
        <end position="438"/>
    </location>
</feature>
<reference evidence="4 5" key="1">
    <citation type="submission" date="2023-11" db="EMBL/GenBank/DDBJ databases">
        <title>Dfirmibasis_genome.</title>
        <authorList>
            <person name="Edelbroek B."/>
            <person name="Kjellin J."/>
            <person name="Jerlstrom-Hultqvist J."/>
            <person name="Soderbom F."/>
        </authorList>
    </citation>
    <scope>NUCLEOTIDE SEQUENCE [LARGE SCALE GENOMIC DNA]</scope>
    <source>
        <strain evidence="4 5">TNS-C-14</strain>
    </source>
</reference>
<keyword evidence="5" id="KW-1185">Reference proteome</keyword>
<dbReference type="InterPro" id="IPR036259">
    <property type="entry name" value="MFS_trans_sf"/>
</dbReference>
<keyword evidence="2" id="KW-1133">Transmembrane helix</keyword>
<feature type="transmembrane region" description="Helical" evidence="2">
    <location>
        <begin position="450"/>
        <end position="473"/>
    </location>
</feature>
<proteinExistence type="predicted"/>
<dbReference type="Gene3D" id="1.20.1250.20">
    <property type="entry name" value="MFS general substrate transporter like domains"/>
    <property type="match status" value="2"/>
</dbReference>
<gene>
    <name evidence="4" type="ORF">RB653_008071</name>
</gene>
<feature type="transmembrane region" description="Helical" evidence="2">
    <location>
        <begin position="389"/>
        <end position="409"/>
    </location>
</feature>
<dbReference type="PANTHER" id="PTHR11360">
    <property type="entry name" value="MONOCARBOXYLATE TRANSPORTER"/>
    <property type="match status" value="1"/>
</dbReference>
<feature type="transmembrane region" description="Helical" evidence="2">
    <location>
        <begin position="125"/>
        <end position="142"/>
    </location>
</feature>
<comment type="caution">
    <text evidence="4">The sequence shown here is derived from an EMBL/GenBank/DDBJ whole genome shotgun (WGS) entry which is preliminary data.</text>
</comment>
<dbReference type="GO" id="GO:0022857">
    <property type="term" value="F:transmembrane transporter activity"/>
    <property type="evidence" value="ECO:0007669"/>
    <property type="project" value="InterPro"/>
</dbReference>
<feature type="transmembrane region" description="Helical" evidence="2">
    <location>
        <begin position="178"/>
        <end position="200"/>
    </location>
</feature>
<keyword evidence="2" id="KW-0472">Membrane</keyword>
<organism evidence="4 5">
    <name type="scientific">Dictyostelium firmibasis</name>
    <dbReference type="NCBI Taxonomy" id="79012"/>
    <lineage>
        <taxon>Eukaryota</taxon>
        <taxon>Amoebozoa</taxon>
        <taxon>Evosea</taxon>
        <taxon>Eumycetozoa</taxon>
        <taxon>Dictyostelia</taxon>
        <taxon>Dictyosteliales</taxon>
        <taxon>Dictyosteliaceae</taxon>
        <taxon>Dictyostelium</taxon>
    </lineage>
</organism>
<evidence type="ECO:0000259" key="3">
    <source>
        <dbReference type="PROSITE" id="PS50850"/>
    </source>
</evidence>
<dbReference type="CDD" id="cd17353">
    <property type="entry name" value="MFS_OFA_like"/>
    <property type="match status" value="1"/>
</dbReference>